<gene>
    <name evidence="1" type="ORF">SAMN02745151_02453</name>
</gene>
<protein>
    <submittedName>
        <fullName evidence="1">Uncharacterized protein</fullName>
    </submittedName>
</protein>
<reference evidence="2" key="1">
    <citation type="submission" date="2016-11" db="EMBL/GenBank/DDBJ databases">
        <authorList>
            <person name="Jaros S."/>
            <person name="Januszkiewicz K."/>
            <person name="Wedrychowicz H."/>
        </authorList>
    </citation>
    <scope>NUCLEOTIDE SEQUENCE [LARGE SCALE GENOMIC DNA]</scope>
    <source>
        <strain evidence="2">DSM 1682</strain>
    </source>
</reference>
<dbReference type="SUPFAM" id="SSF57783">
    <property type="entry name" value="Zinc beta-ribbon"/>
    <property type="match status" value="1"/>
</dbReference>
<proteinExistence type="predicted"/>
<accession>A0AA94L5W8</accession>
<dbReference type="GO" id="GO:0006260">
    <property type="term" value="P:DNA replication"/>
    <property type="evidence" value="ECO:0007669"/>
    <property type="project" value="InterPro"/>
</dbReference>
<dbReference type="Gene3D" id="3.90.580.10">
    <property type="entry name" value="Zinc finger, CHC2-type domain"/>
    <property type="match status" value="1"/>
</dbReference>
<evidence type="ECO:0000313" key="1">
    <source>
        <dbReference type="EMBL" id="SHE99961.1"/>
    </source>
</evidence>
<dbReference type="EMBL" id="FQUA01000013">
    <property type="protein sequence ID" value="SHE99961.1"/>
    <property type="molecule type" value="Genomic_DNA"/>
</dbReference>
<sequence length="613" mass="70179">MTKVKCMYYGKRYESKPQGYEIASVQKNLTKTEISIEDLAQGLSHGATFKPAYLNGKKTTDWIQQQLFALDFDEGTTIQEELIRCKELNISPCFGYTSFSYTPEHEKFRLVFCADRVITDIETRDKIQSSLMEAFKHCDIKCKDGSRLFFGGRMLIYEDYSATINTDEIISKHYVEEIKSAKVKKALIANSGKVDKVKKECNIVNKSGENIQAIMDRNADKLRVILGMGDLGVGNNKISSLSPTIKTPLTIFKCQNDLYSYINSIDLAEYLGVSNEMFNCILPSHEDDSPSAHIYISDNGTPLYKCFGCDKVRTIIGITEELAHCRRSEAIEFIKAVYGLELVESDWTRQQKQLMIDSANYLDTEEFKEEFPELSKLIRTRKHHIQKLLMHFTQYVNEDLQVDGKPLFFGSYTTLMKVCEINPNRSQTFSQSLTLFTLLNMLDKVTVEKIPEDELAKARAIAIKYGHKKLTNFYSFEEYGVTSLSNSEEIAKILKENNITLKGISREYVLRTFGTELADKVFPQYKYENKKGTSEKSDDATTELAKMVANAIGTDKYILESELKKTQKMELQWKKSMQEILNAYDLKRVRLNKQIKADFGITCEGYPFVIVRS</sequence>
<name>A0AA94L5W8_ANAPI</name>
<dbReference type="Proteomes" id="UP000184204">
    <property type="component" value="Unassembled WGS sequence"/>
</dbReference>
<dbReference type="InterPro" id="IPR036977">
    <property type="entry name" value="DNA_primase_Znf_CHC2"/>
</dbReference>
<dbReference type="RefSeq" id="WP_072743689.1">
    <property type="nucleotide sequence ID" value="NZ_FQUA01000013.1"/>
</dbReference>
<comment type="caution">
    <text evidence="1">The sequence shown here is derived from an EMBL/GenBank/DDBJ whole genome shotgun (WGS) entry which is preliminary data.</text>
</comment>
<dbReference type="AlphaFoldDB" id="A0AA94L5W8"/>
<dbReference type="GO" id="GO:0003677">
    <property type="term" value="F:DNA binding"/>
    <property type="evidence" value="ECO:0007669"/>
    <property type="project" value="InterPro"/>
</dbReference>
<evidence type="ECO:0000313" key="2">
    <source>
        <dbReference type="Proteomes" id="UP000184204"/>
    </source>
</evidence>
<dbReference type="GO" id="GO:0008270">
    <property type="term" value="F:zinc ion binding"/>
    <property type="evidence" value="ECO:0007669"/>
    <property type="project" value="InterPro"/>
</dbReference>
<organism evidence="1 2">
    <name type="scientific">Anaerotignum propionicum DSM 1682</name>
    <dbReference type="NCBI Taxonomy" id="991789"/>
    <lineage>
        <taxon>Bacteria</taxon>
        <taxon>Bacillati</taxon>
        <taxon>Bacillota</taxon>
        <taxon>Clostridia</taxon>
        <taxon>Lachnospirales</taxon>
        <taxon>Anaerotignaceae</taxon>
        <taxon>Anaerotignum</taxon>
    </lineage>
</organism>